<evidence type="ECO:0000256" key="1">
    <source>
        <dbReference type="SAM" id="Phobius"/>
    </source>
</evidence>
<protein>
    <recommendedName>
        <fullName evidence="4">Glycosyltransferase RgtA/B/C/D-like domain-containing protein</fullName>
    </recommendedName>
</protein>
<feature type="transmembrane region" description="Helical" evidence="1">
    <location>
        <begin position="7"/>
        <end position="26"/>
    </location>
</feature>
<evidence type="ECO:0000313" key="3">
    <source>
        <dbReference type="Proteomes" id="UP000503004"/>
    </source>
</evidence>
<keyword evidence="1" id="KW-1133">Transmembrane helix</keyword>
<feature type="transmembrane region" description="Helical" evidence="1">
    <location>
        <begin position="198"/>
        <end position="218"/>
    </location>
</feature>
<proteinExistence type="predicted"/>
<name>A0A858QBX4_9GAMM</name>
<gene>
    <name evidence="2" type="ORF">GNH96_15510</name>
</gene>
<feature type="transmembrane region" description="Helical" evidence="1">
    <location>
        <begin position="369"/>
        <end position="397"/>
    </location>
</feature>
<keyword evidence="1" id="KW-0472">Membrane</keyword>
<dbReference type="AlphaFoldDB" id="A0A858QBX4"/>
<accession>A0A858QBX4</accession>
<feature type="transmembrane region" description="Helical" evidence="1">
    <location>
        <begin position="126"/>
        <end position="147"/>
    </location>
</feature>
<dbReference type="RefSeq" id="WP_169604472.1">
    <property type="nucleotide sequence ID" value="NZ_CP046565.1"/>
</dbReference>
<keyword evidence="1" id="KW-0812">Transmembrane</keyword>
<evidence type="ECO:0008006" key="4">
    <source>
        <dbReference type="Google" id="ProtNLM"/>
    </source>
</evidence>
<feature type="transmembrane region" description="Helical" evidence="1">
    <location>
        <begin position="308"/>
        <end position="325"/>
    </location>
</feature>
<reference evidence="3" key="1">
    <citation type="submission" date="2019-12" db="EMBL/GenBank/DDBJ databases">
        <authorList>
            <person name="Awala S.I."/>
            <person name="Rhee S.K."/>
        </authorList>
    </citation>
    <scope>NUCLEOTIDE SEQUENCE [LARGE SCALE GENOMIC DNA]</scope>
    <source>
        <strain evidence="3">IM1</strain>
    </source>
</reference>
<evidence type="ECO:0000313" key="2">
    <source>
        <dbReference type="EMBL" id="QJD31205.1"/>
    </source>
</evidence>
<dbReference type="Proteomes" id="UP000503004">
    <property type="component" value="Chromosome"/>
</dbReference>
<feature type="transmembrane region" description="Helical" evidence="1">
    <location>
        <begin position="91"/>
        <end position="114"/>
    </location>
</feature>
<dbReference type="EMBL" id="CP046565">
    <property type="protein sequence ID" value="QJD31205.1"/>
    <property type="molecule type" value="Genomic_DNA"/>
</dbReference>
<feature type="transmembrane region" description="Helical" evidence="1">
    <location>
        <begin position="337"/>
        <end position="357"/>
    </location>
</feature>
<feature type="transmembrane region" description="Helical" evidence="1">
    <location>
        <begin position="176"/>
        <end position="192"/>
    </location>
</feature>
<sequence length="562" mass="62926">MSFRNHNLLATLASLVGANFFVYYFVNQENYIYFWDYANYWLKFKHLAAAVTNAPSASLSEIFQSIRYDDYNLLQAAFLIPFSILFGDDRVSFISATATLYLVPSAVIIAIVTTQIRCGDLHHKRINTFIVALFSFLLLPAVFLPVLWGYPDIAGLVIIGFALLSYFRHPPPKRNFKHILIIGISLAFLILIRRWYAFWVVGFFGGAVITETILALCLPKENGKAIWRSAAFLSGVGATAVASFFAVATPIAIQMATTNYAEIYSAYKGNGPALVNAAKFLFSTLGPATSFIFALGIFYGFANRRYRACFLFLTTQFVVILLLFTRVQDFGPHHVNLLIPTIVIVTSIFVVDAIQYINCVAIRRVAAAGYFLTLAVQFAIVFFPATANIASAAAPFLSRTRHYPLQRYDLDELRKLVDTIAFHLNNNKDQAYVIASSIILNDDILRNACYQFGHPSDICARISPSAHVDKRDGLSPSLFTARYIILATPIQYHLRPEDQRVIAIPAEAIQTGRTIGAAFKALPGDFHLDNDVRVVMYEKIRPIEPEESQAVANEFRKFYSIQ</sequence>
<keyword evidence="3" id="KW-1185">Reference proteome</keyword>
<feature type="transmembrane region" description="Helical" evidence="1">
    <location>
        <begin position="153"/>
        <end position="169"/>
    </location>
</feature>
<feature type="transmembrane region" description="Helical" evidence="1">
    <location>
        <begin position="230"/>
        <end position="253"/>
    </location>
</feature>
<dbReference type="KEGG" id="metu:GNH96_15510"/>
<organism evidence="2 3">
    <name type="scientific">Methylococcus geothermalis</name>
    <dbReference type="NCBI Taxonomy" id="2681310"/>
    <lineage>
        <taxon>Bacteria</taxon>
        <taxon>Pseudomonadati</taxon>
        <taxon>Pseudomonadota</taxon>
        <taxon>Gammaproteobacteria</taxon>
        <taxon>Methylococcales</taxon>
        <taxon>Methylococcaceae</taxon>
        <taxon>Methylococcus</taxon>
    </lineage>
</organism>
<feature type="transmembrane region" description="Helical" evidence="1">
    <location>
        <begin position="280"/>
        <end position="301"/>
    </location>
</feature>